<dbReference type="InterPro" id="IPR011611">
    <property type="entry name" value="PfkB_dom"/>
</dbReference>
<evidence type="ECO:0000256" key="2">
    <source>
        <dbReference type="ARBA" id="ARBA00022801"/>
    </source>
</evidence>
<dbReference type="InterPro" id="IPR029056">
    <property type="entry name" value="Ribokinase-like"/>
</dbReference>
<dbReference type="CDD" id="cd01941">
    <property type="entry name" value="YeiC_kinase_like"/>
    <property type="match status" value="1"/>
</dbReference>
<evidence type="ECO:0000259" key="6">
    <source>
        <dbReference type="Pfam" id="PF00294"/>
    </source>
</evidence>
<keyword evidence="2" id="KW-0378">Hydrolase</keyword>
<gene>
    <name evidence="7" type="ORF">BGW36DRAFT_421346</name>
</gene>
<dbReference type="Pfam" id="PF00294">
    <property type="entry name" value="PfkB"/>
    <property type="match status" value="1"/>
</dbReference>
<evidence type="ECO:0000313" key="7">
    <source>
        <dbReference type="EMBL" id="KAH8704755.1"/>
    </source>
</evidence>
<dbReference type="PANTHER" id="PTHR42909">
    <property type="entry name" value="ZGC:136858"/>
    <property type="match status" value="1"/>
</dbReference>
<evidence type="ECO:0000313" key="8">
    <source>
        <dbReference type="Proteomes" id="UP001201262"/>
    </source>
</evidence>
<organism evidence="7 8">
    <name type="scientific">Talaromyces proteolyticus</name>
    <dbReference type="NCBI Taxonomy" id="1131652"/>
    <lineage>
        <taxon>Eukaryota</taxon>
        <taxon>Fungi</taxon>
        <taxon>Dikarya</taxon>
        <taxon>Ascomycota</taxon>
        <taxon>Pezizomycotina</taxon>
        <taxon>Eurotiomycetes</taxon>
        <taxon>Eurotiomycetidae</taxon>
        <taxon>Eurotiales</taxon>
        <taxon>Trichocomaceae</taxon>
        <taxon>Talaromyces</taxon>
        <taxon>Talaromyces sect. Bacilispori</taxon>
    </lineage>
</organism>
<keyword evidence="5" id="KW-0326">Glycosidase</keyword>
<dbReference type="InterPro" id="IPR022830">
    <property type="entry name" value="Indigdn_synthA-like"/>
</dbReference>
<dbReference type="HAMAP" id="MF_01876">
    <property type="entry name" value="PsiMP_glycosidase"/>
    <property type="match status" value="1"/>
</dbReference>
<evidence type="ECO:0000256" key="1">
    <source>
        <dbReference type="ARBA" id="ARBA00022723"/>
    </source>
</evidence>
<dbReference type="GO" id="GO:0046872">
    <property type="term" value="F:metal ion binding"/>
    <property type="evidence" value="ECO:0007669"/>
    <property type="project" value="UniProtKB-KW"/>
</dbReference>
<keyword evidence="3" id="KW-0464">Manganese</keyword>
<dbReference type="GeneID" id="70249836"/>
<name>A0AAD4Q0R3_9EURO</name>
<reference evidence="7" key="1">
    <citation type="submission" date="2021-12" db="EMBL/GenBank/DDBJ databases">
        <title>Convergent genome expansion in fungi linked to evolution of root-endophyte symbiosis.</title>
        <authorList>
            <consortium name="DOE Joint Genome Institute"/>
            <person name="Ke Y.-H."/>
            <person name="Bonito G."/>
            <person name="Liao H.-L."/>
            <person name="Looney B."/>
            <person name="Rojas-Flechas A."/>
            <person name="Nash J."/>
            <person name="Hameed K."/>
            <person name="Schadt C."/>
            <person name="Martin F."/>
            <person name="Crous P.W."/>
            <person name="Miettinen O."/>
            <person name="Magnuson J.K."/>
            <person name="Labbe J."/>
            <person name="Jacobson D."/>
            <person name="Doktycz M.J."/>
            <person name="Veneault-Fourrey C."/>
            <person name="Kuo A."/>
            <person name="Mondo S."/>
            <person name="Calhoun S."/>
            <person name="Riley R."/>
            <person name="Ohm R."/>
            <person name="LaButti K."/>
            <person name="Andreopoulos B."/>
            <person name="Pangilinan J."/>
            <person name="Nolan M."/>
            <person name="Tritt A."/>
            <person name="Clum A."/>
            <person name="Lipzen A."/>
            <person name="Daum C."/>
            <person name="Barry K."/>
            <person name="Grigoriev I.V."/>
            <person name="Vilgalys R."/>
        </authorList>
    </citation>
    <scope>NUCLEOTIDE SEQUENCE</scope>
    <source>
        <strain evidence="7">PMI_201</strain>
    </source>
</reference>
<feature type="domain" description="Carbohydrate kinase PfkB" evidence="6">
    <location>
        <begin position="408"/>
        <end position="500"/>
    </location>
</feature>
<evidence type="ECO:0000256" key="3">
    <source>
        <dbReference type="ARBA" id="ARBA00023211"/>
    </source>
</evidence>
<keyword evidence="8" id="KW-1185">Reference proteome</keyword>
<sequence length="791" mass="83729">MAIFKTAARLCARSTIHSSPVAGRRISGKASDFANSKFFRVSEEVTDAIATGKPVVALETTIYTHGFPYPDNVALASLLESVVRSNGGVPATIAVFNGVARVGLNSDEIIEIAATAQSKTALKVSRRDLGYLCGLGLSGKPIHGGTTIAGTMILAHLAGIKVFGTGGLGGVHRGGEVSMDISADLTELGRTPVAVISSGCKSFLDLPRTLEYLETEGVLVGTFADGRKGNVDFPAFWTRDSGVRSPKVIENEYDAAAIIYAQNQLGISSGIHFANPVPEEYSVPKAEMDKVIDEAVRLAEVQGFQGSDNTPFVLAKIKELSGGSSISANRALIESNVTRATKVAVELAKLEQTGGGLVDRLKPVDSTPTYTEIKTNSTLRNIKKADVLVAGSLAIDFSCDFAPIGDRSKDFSPAQHTSNPATIGQSLGGVGHNVAIAASYAGSTTVFCSVVADDLSGKAALAALENEQLSTEGVQALSPSQGVRTAQYVAVNDAKKDLFVAMADMGIMELPESSLNFDGFWEPLLARMQPNWVVLDANWSSDVLNKWALSARKVNSRVAFEPVSTAKATRLFKNKAGETPVIGPFDTIPSHKIDLAAPNGLELTSMYSAARASGLFDSPEWWKIINSLNLSSVGSRDLLVSVTSAALVDAGIPQQSIQLLPFLPCLLTKLGHQGVLLTQLLPRDDPRLTSPDTARYIISRADSDDASVGGVYMRLFPPDTVLSEQEVVSVNGAGDTLLGVVIAGLARPYEKNKSKTLEEIIPVAQQASLRTLQSMDSVSPSIKDLARLLEA</sequence>
<keyword evidence="1" id="KW-0479">Metal-binding</keyword>
<dbReference type="Gene3D" id="3.40.1790.10">
    <property type="entry name" value="Indigoidine synthase domain"/>
    <property type="match status" value="1"/>
</dbReference>
<dbReference type="GO" id="GO:0016798">
    <property type="term" value="F:hydrolase activity, acting on glycosyl bonds"/>
    <property type="evidence" value="ECO:0007669"/>
    <property type="project" value="UniProtKB-KW"/>
</dbReference>
<dbReference type="EMBL" id="JAJTJA010000001">
    <property type="protein sequence ID" value="KAH8704755.1"/>
    <property type="molecule type" value="Genomic_DNA"/>
</dbReference>
<dbReference type="InterPro" id="IPR007342">
    <property type="entry name" value="PsuG"/>
</dbReference>
<dbReference type="GO" id="GO:0004730">
    <property type="term" value="F:pseudouridylate synthase activity"/>
    <property type="evidence" value="ECO:0007669"/>
    <property type="project" value="InterPro"/>
</dbReference>
<dbReference type="SUPFAM" id="SSF110581">
    <property type="entry name" value="Indigoidine synthase A-like"/>
    <property type="match status" value="1"/>
</dbReference>
<comment type="caution">
    <text evidence="7">The sequence shown here is derived from an EMBL/GenBank/DDBJ whole genome shotgun (WGS) entry which is preliminary data.</text>
</comment>
<protein>
    <submittedName>
        <fullName evidence="7">IdgA domain protein</fullName>
    </submittedName>
</protein>
<dbReference type="AlphaFoldDB" id="A0AAD4Q0R3"/>
<keyword evidence="4" id="KW-0456">Lyase</keyword>
<dbReference type="Pfam" id="PF04227">
    <property type="entry name" value="Indigoidine_A"/>
    <property type="match status" value="1"/>
</dbReference>
<proteinExistence type="inferred from homology"/>
<evidence type="ECO:0000256" key="4">
    <source>
        <dbReference type="ARBA" id="ARBA00023239"/>
    </source>
</evidence>
<dbReference type="Gene3D" id="3.40.1190.20">
    <property type="match status" value="1"/>
</dbReference>
<dbReference type="SUPFAM" id="SSF53613">
    <property type="entry name" value="Ribokinase-like"/>
    <property type="match status" value="1"/>
</dbReference>
<dbReference type="RefSeq" id="XP_046077376.1">
    <property type="nucleotide sequence ID" value="XM_046219549.1"/>
</dbReference>
<evidence type="ECO:0000256" key="5">
    <source>
        <dbReference type="ARBA" id="ARBA00023295"/>
    </source>
</evidence>
<accession>A0AAD4Q0R3</accession>
<dbReference type="Proteomes" id="UP001201262">
    <property type="component" value="Unassembled WGS sequence"/>
</dbReference>
<dbReference type="PANTHER" id="PTHR42909:SF1">
    <property type="entry name" value="CARBOHYDRATE KINASE PFKB DOMAIN-CONTAINING PROTEIN"/>
    <property type="match status" value="1"/>
</dbReference>
<dbReference type="GO" id="GO:0005737">
    <property type="term" value="C:cytoplasm"/>
    <property type="evidence" value="ECO:0007669"/>
    <property type="project" value="TreeGrafter"/>
</dbReference>